<reference evidence="1" key="1">
    <citation type="submission" date="2022-06" db="EMBL/GenBank/DDBJ databases">
        <authorList>
            <person name="Legras J.-L."/>
            <person name="Devillers H."/>
            <person name="Grondin C."/>
        </authorList>
    </citation>
    <scope>NUCLEOTIDE SEQUENCE</scope>
    <source>
        <strain evidence="1">CLIB 1444</strain>
    </source>
</reference>
<accession>A0ACA9Y165</accession>
<sequence length="740" mass="84403">MSDDEFLTTTRERRANAGSRLRQLLDLENDTKPSVSKFISEDDENVNLLFQEDEDDGEFEESESEEEEDEDDQEDNENNDVEVENGDEEQAGDEEEEEEGNAADELLSDAPIDSDHDLSDSDISLSDDDEYEGERELEKQEKQKKRKKLNKLVPQIKKFKNDAKPKPKKRVTSESLLSSVRKSSRSSAIENKEALVEKLRRDEKRRENTAPIIRIKQRELTQEEKLAEAVETEKQNIISLELFRQQEVVKKERQKHLLQSRRKKLVDIVRFLSIQEYITPNQEIELARNLYWSLTTKSKRRNLKKIQRDYDIDLSRVPGEIDKSLPYYIEEQKQKELEEAEIAVSVDITEGSENGNGSVEVNGSEGAENENGLVEVNGSEVVGNGKEAEEVKDVEMRDVEMNDVEMKDMGVNNEANGHENKDVEIQNGHIENVENGHIEESRNGTNEQVSSDGIVENGQDKSLVTEESQISEVKTTESEPIPEPKETDEETRKTVTFAEGVKEPNEPIKEMSEEPSEEVTDTQDNEDEEEEEIFEGPAQKICRNYINLIEFTADKPLNDINMKRFVFGEDAALTGSRRFKDLKTILRIGNAGNPYAKIKETKDELFTPVTDLTEDNAMFEELNRLPQLGIRQEIVEETTETNDNDSNIRINTEAPLGLYLPNGNKKICLITGTEVKYFDPSIGVPYSDVDTFKFLTSIENGNIPWYNFDGEYNDTGATELYLGSRDGVLRHARGVPEGFD</sequence>
<gene>
    <name evidence="1" type="ORF">CLIB1444_01S10330</name>
</gene>
<dbReference type="EMBL" id="CALSDN010000001">
    <property type="protein sequence ID" value="CAH6718599.1"/>
    <property type="molecule type" value="Genomic_DNA"/>
</dbReference>
<comment type="caution">
    <text evidence="1">The sequence shown here is derived from an EMBL/GenBank/DDBJ whole genome shotgun (WGS) entry which is preliminary data.</text>
</comment>
<proteinExistence type="predicted"/>
<protein>
    <submittedName>
        <fullName evidence="1">Vacuolar protein sorting-associated protein 72</fullName>
    </submittedName>
</protein>
<organism evidence="1 2">
    <name type="scientific">[Candida] jaroonii</name>
    <dbReference type="NCBI Taxonomy" id="467808"/>
    <lineage>
        <taxon>Eukaryota</taxon>
        <taxon>Fungi</taxon>
        <taxon>Dikarya</taxon>
        <taxon>Ascomycota</taxon>
        <taxon>Saccharomycotina</taxon>
        <taxon>Pichiomycetes</taxon>
        <taxon>Debaryomycetaceae</taxon>
        <taxon>Yamadazyma</taxon>
    </lineage>
</organism>
<name>A0ACA9Y165_9ASCO</name>
<evidence type="ECO:0000313" key="2">
    <source>
        <dbReference type="Proteomes" id="UP001152531"/>
    </source>
</evidence>
<evidence type="ECO:0000313" key="1">
    <source>
        <dbReference type="EMBL" id="CAH6718599.1"/>
    </source>
</evidence>
<dbReference type="Proteomes" id="UP001152531">
    <property type="component" value="Unassembled WGS sequence"/>
</dbReference>
<keyword evidence="2" id="KW-1185">Reference proteome</keyword>